<keyword evidence="3" id="KW-0804">Transcription</keyword>
<gene>
    <name evidence="5" type="ORF">HDF22_001299</name>
</gene>
<reference evidence="5 6" key="1">
    <citation type="submission" date="2020-08" db="EMBL/GenBank/DDBJ databases">
        <title>Genomic Encyclopedia of Type Strains, Phase IV (KMG-V): Genome sequencing to study the core and pangenomes of soil and plant-associated prokaryotes.</title>
        <authorList>
            <person name="Whitman W."/>
        </authorList>
    </citation>
    <scope>NUCLEOTIDE SEQUENCE [LARGE SCALE GENOMIC DNA]</scope>
    <source>
        <strain evidence="5 6">MP601</strain>
    </source>
</reference>
<evidence type="ECO:0000259" key="4">
    <source>
        <dbReference type="PROSITE" id="PS01124"/>
    </source>
</evidence>
<sequence>MELPTLQHFDGLKHNKNWANEDFIPEHIFGYQIFGSTIIDDGKKVYEINEGTYFFSNRNSLAKGTKKFSPTEGYSSICICLSQKFLKTFSMTCLPADGQVPGKDMVIVFPETPLLTNYFQSLTPYINRSEEDFKDLIDAKLREATLILLKLHPEMRTRLFDFGNPEKIDLKSYMESNFRFNLSVERFSYLTGRSLSSFKKDFEEQFHDTPGKWLVRRRLKEAYMLIKRNVMRPSEVYLKVGFENLSHFSHAFKKVYGVSPSGIVERVSGP</sequence>
<dbReference type="InterPro" id="IPR054015">
    <property type="entry name" value="ExsA-like_N"/>
</dbReference>
<accession>A0A841J7Z3</accession>
<dbReference type="AlphaFoldDB" id="A0A841J7Z3"/>
<dbReference type="Pfam" id="PF12833">
    <property type="entry name" value="HTH_18"/>
    <property type="match status" value="1"/>
</dbReference>
<evidence type="ECO:0000256" key="1">
    <source>
        <dbReference type="ARBA" id="ARBA00023015"/>
    </source>
</evidence>
<evidence type="ECO:0000256" key="3">
    <source>
        <dbReference type="ARBA" id="ARBA00023163"/>
    </source>
</evidence>
<evidence type="ECO:0000313" key="5">
    <source>
        <dbReference type="EMBL" id="MBB6127193.1"/>
    </source>
</evidence>
<dbReference type="RefSeq" id="WP_183586409.1">
    <property type="nucleotide sequence ID" value="NZ_JACHCA010000003.1"/>
</dbReference>
<dbReference type="PANTHER" id="PTHR43280">
    <property type="entry name" value="ARAC-FAMILY TRANSCRIPTIONAL REGULATOR"/>
    <property type="match status" value="1"/>
</dbReference>
<organism evidence="5 6">
    <name type="scientific">Mucilaginibacter lappiensis</name>
    <dbReference type="NCBI Taxonomy" id="354630"/>
    <lineage>
        <taxon>Bacteria</taxon>
        <taxon>Pseudomonadati</taxon>
        <taxon>Bacteroidota</taxon>
        <taxon>Sphingobacteriia</taxon>
        <taxon>Sphingobacteriales</taxon>
        <taxon>Sphingobacteriaceae</taxon>
        <taxon>Mucilaginibacter</taxon>
    </lineage>
</organism>
<dbReference type="SMART" id="SM00342">
    <property type="entry name" value="HTH_ARAC"/>
    <property type="match status" value="1"/>
</dbReference>
<proteinExistence type="predicted"/>
<dbReference type="SUPFAM" id="SSF46689">
    <property type="entry name" value="Homeodomain-like"/>
    <property type="match status" value="1"/>
</dbReference>
<dbReference type="PANTHER" id="PTHR43280:SF2">
    <property type="entry name" value="HTH-TYPE TRANSCRIPTIONAL REGULATOR EXSA"/>
    <property type="match status" value="1"/>
</dbReference>
<dbReference type="PROSITE" id="PS01124">
    <property type="entry name" value="HTH_ARAC_FAMILY_2"/>
    <property type="match status" value="1"/>
</dbReference>
<dbReference type="InterPro" id="IPR018060">
    <property type="entry name" value="HTH_AraC"/>
</dbReference>
<dbReference type="GO" id="GO:0003700">
    <property type="term" value="F:DNA-binding transcription factor activity"/>
    <property type="evidence" value="ECO:0007669"/>
    <property type="project" value="InterPro"/>
</dbReference>
<dbReference type="InterPro" id="IPR009057">
    <property type="entry name" value="Homeodomain-like_sf"/>
</dbReference>
<dbReference type="EMBL" id="JACHCA010000003">
    <property type="protein sequence ID" value="MBB6127193.1"/>
    <property type="molecule type" value="Genomic_DNA"/>
</dbReference>
<dbReference type="Pfam" id="PF22200">
    <property type="entry name" value="ExsA_N"/>
    <property type="match status" value="1"/>
</dbReference>
<comment type="caution">
    <text evidence="5">The sequence shown here is derived from an EMBL/GenBank/DDBJ whole genome shotgun (WGS) entry which is preliminary data.</text>
</comment>
<dbReference type="Gene3D" id="1.10.10.60">
    <property type="entry name" value="Homeodomain-like"/>
    <property type="match status" value="1"/>
</dbReference>
<evidence type="ECO:0000313" key="6">
    <source>
        <dbReference type="Proteomes" id="UP000548326"/>
    </source>
</evidence>
<feature type="domain" description="HTH araC/xylS-type" evidence="4">
    <location>
        <begin position="168"/>
        <end position="266"/>
    </location>
</feature>
<evidence type="ECO:0000256" key="2">
    <source>
        <dbReference type="ARBA" id="ARBA00023125"/>
    </source>
</evidence>
<keyword evidence="2 5" id="KW-0238">DNA-binding</keyword>
<dbReference type="Proteomes" id="UP000548326">
    <property type="component" value="Unassembled WGS sequence"/>
</dbReference>
<protein>
    <submittedName>
        <fullName evidence="5">AraC-like DNA-binding protein</fullName>
    </submittedName>
</protein>
<dbReference type="GO" id="GO:0043565">
    <property type="term" value="F:sequence-specific DNA binding"/>
    <property type="evidence" value="ECO:0007669"/>
    <property type="project" value="InterPro"/>
</dbReference>
<keyword evidence="1" id="KW-0805">Transcription regulation</keyword>
<name>A0A841J7Z3_9SPHI</name>